<name>A0ABD2MPS9_9CUCU</name>
<dbReference type="Proteomes" id="UP001516400">
    <property type="component" value="Unassembled WGS sequence"/>
</dbReference>
<proteinExistence type="predicted"/>
<accession>A0ABD2MPS9</accession>
<sequence length="501" mass="56911">MYMHVKKTHTQLIEKENDLTEKQEECTHLVRLSEKRRQENLALQAKLGAMEAKCRDVLVQQGSSVSGAAVALSALSGRLDSLTNELIASYNISEQELEDVIFHNEVYNNSSTDTTPERGRKFISDVTPSPKKGSSFVSAVINAIRNNAPFSRDLSRNSLQRETSSSNEMLDSETEPCLMMEHVLEDVIIPDGHTHNMISSTHSLMNPRLTHSESLKDLSQAILNRERSEQANSLSLSFSSEMGTTDLFPMSLIDQVIDVDNSITRLLKVIRLIQVESEDCMNELEDQRDCLSEQIEKQKETNKFVVKQLKDWEFLGARLKGEVKDLKEKLSEKDSELEKLKVELNKQREQLERQNQDVCELYQNMGKTGEMPSKEILGRIINLNKQYPEIKELIENEQHREELKKELVNRQILTEKIEVAVAEAKKQYDAIDNALEVLHNIQSIVQQCPQLTKLQRDLEEVSFQSASKMPLVPPPDFNANAAALLQVIKNLEIASPINMTA</sequence>
<organism evidence="2 3">
    <name type="scientific">Cryptolaemus montrouzieri</name>
    <dbReference type="NCBI Taxonomy" id="559131"/>
    <lineage>
        <taxon>Eukaryota</taxon>
        <taxon>Metazoa</taxon>
        <taxon>Ecdysozoa</taxon>
        <taxon>Arthropoda</taxon>
        <taxon>Hexapoda</taxon>
        <taxon>Insecta</taxon>
        <taxon>Pterygota</taxon>
        <taxon>Neoptera</taxon>
        <taxon>Endopterygota</taxon>
        <taxon>Coleoptera</taxon>
        <taxon>Polyphaga</taxon>
        <taxon>Cucujiformia</taxon>
        <taxon>Coccinelloidea</taxon>
        <taxon>Coccinellidae</taxon>
        <taxon>Scymninae</taxon>
        <taxon>Scymnini</taxon>
        <taxon>Cryptolaemus</taxon>
    </lineage>
</organism>
<keyword evidence="3" id="KW-1185">Reference proteome</keyword>
<dbReference type="EMBL" id="JABFTP020000021">
    <property type="protein sequence ID" value="KAL3268411.1"/>
    <property type="molecule type" value="Genomic_DNA"/>
</dbReference>
<comment type="caution">
    <text evidence="2">The sequence shown here is derived from an EMBL/GenBank/DDBJ whole genome shotgun (WGS) entry which is preliminary data.</text>
</comment>
<feature type="coiled-coil region" evidence="1">
    <location>
        <begin position="281"/>
        <end position="361"/>
    </location>
</feature>
<dbReference type="AlphaFoldDB" id="A0ABD2MPS9"/>
<protein>
    <submittedName>
        <fullName evidence="2">Uncharacterized protein</fullName>
    </submittedName>
</protein>
<evidence type="ECO:0000313" key="2">
    <source>
        <dbReference type="EMBL" id="KAL3268411.1"/>
    </source>
</evidence>
<gene>
    <name evidence="2" type="ORF">HHI36_007526</name>
</gene>
<evidence type="ECO:0000313" key="3">
    <source>
        <dbReference type="Proteomes" id="UP001516400"/>
    </source>
</evidence>
<reference evidence="2 3" key="1">
    <citation type="journal article" date="2021" name="BMC Biol.">
        <title>Horizontally acquired antibacterial genes associated with adaptive radiation of ladybird beetles.</title>
        <authorList>
            <person name="Li H.S."/>
            <person name="Tang X.F."/>
            <person name="Huang Y.H."/>
            <person name="Xu Z.Y."/>
            <person name="Chen M.L."/>
            <person name="Du X.Y."/>
            <person name="Qiu B.Y."/>
            <person name="Chen P.T."/>
            <person name="Zhang W."/>
            <person name="Slipinski A."/>
            <person name="Escalona H.E."/>
            <person name="Waterhouse R.M."/>
            <person name="Zwick A."/>
            <person name="Pang H."/>
        </authorList>
    </citation>
    <scope>NUCLEOTIDE SEQUENCE [LARGE SCALE GENOMIC DNA]</scope>
    <source>
        <strain evidence="2">SYSU2018</strain>
    </source>
</reference>
<evidence type="ECO:0000256" key="1">
    <source>
        <dbReference type="SAM" id="Coils"/>
    </source>
</evidence>
<keyword evidence="1" id="KW-0175">Coiled coil</keyword>